<feature type="transmembrane region" description="Helical" evidence="6">
    <location>
        <begin position="137"/>
        <end position="154"/>
    </location>
</feature>
<proteinExistence type="inferred from homology"/>
<keyword evidence="5 6" id="KW-0472">Membrane</keyword>
<dbReference type="RefSeq" id="WP_190239520.1">
    <property type="nucleotide sequence ID" value="NZ_QFGA01000001.1"/>
</dbReference>
<evidence type="ECO:0000256" key="1">
    <source>
        <dbReference type="ARBA" id="ARBA00004141"/>
    </source>
</evidence>
<feature type="transmembrane region" description="Helical" evidence="6">
    <location>
        <begin position="50"/>
        <end position="71"/>
    </location>
</feature>
<feature type="transmembrane region" description="Helical" evidence="6">
    <location>
        <begin position="262"/>
        <end position="279"/>
    </location>
</feature>
<dbReference type="GO" id="GO:0016020">
    <property type="term" value="C:membrane"/>
    <property type="evidence" value="ECO:0007669"/>
    <property type="project" value="UniProtKB-SubCell"/>
</dbReference>
<keyword evidence="4 6" id="KW-1133">Transmembrane helix</keyword>
<feature type="transmembrane region" description="Helical" evidence="6">
    <location>
        <begin position="229"/>
        <end position="250"/>
    </location>
</feature>
<keyword evidence="9" id="KW-1185">Reference proteome</keyword>
<dbReference type="InterPro" id="IPR000620">
    <property type="entry name" value="EamA_dom"/>
</dbReference>
<dbReference type="Proteomes" id="UP000298324">
    <property type="component" value="Unassembled WGS sequence"/>
</dbReference>
<dbReference type="InterPro" id="IPR050638">
    <property type="entry name" value="AA-Vitamin_Transporters"/>
</dbReference>
<feature type="domain" description="EamA" evidence="7">
    <location>
        <begin position="22"/>
        <end position="154"/>
    </location>
</feature>
<gene>
    <name evidence="8" type="primary">yijE</name>
    <name evidence="8" type="ORF">Psch_01241</name>
</gene>
<organism evidence="8 9">
    <name type="scientific">Pelotomaculum schinkii</name>
    <dbReference type="NCBI Taxonomy" id="78350"/>
    <lineage>
        <taxon>Bacteria</taxon>
        <taxon>Bacillati</taxon>
        <taxon>Bacillota</taxon>
        <taxon>Clostridia</taxon>
        <taxon>Eubacteriales</taxon>
        <taxon>Desulfotomaculaceae</taxon>
        <taxon>Pelotomaculum</taxon>
    </lineage>
</organism>
<sequence length="323" mass="35455">MQALLTKIKIFMGDQSKQQLLANLAMLITVLFWGISFISIKIAVSEVPPITMALIRFIIASAILLVIIRKLEPASKLKKEDRIKMLTAGFLGITLYFYFENSGVKMTTASNASLITSITPIIAIALDMIIFKTKPSVLKFVGMGCAVAGAYLAVTANGQLSFNSATFKGNLFMVFAMLTWSLYTLLNKALQDKYSGLFLTTCQTLFGTILLVPASFIEYRQWHLFSFTAFSNILFLAVCCSAICYFLYIFALKRLDVAITTLYLNLTPVVGVVSGYLVLRETVLPVQLLGGLMIIVVIIAINLEKQKSTLKSAGGNPECAKTV</sequence>
<feature type="transmembrane region" description="Helical" evidence="6">
    <location>
        <begin position="83"/>
        <end position="99"/>
    </location>
</feature>
<name>A0A4Y7RFW1_9FIRM</name>
<feature type="transmembrane region" description="Helical" evidence="6">
    <location>
        <begin position="20"/>
        <end position="44"/>
    </location>
</feature>
<reference evidence="8 9" key="1">
    <citation type="journal article" date="2018" name="Environ. Microbiol.">
        <title>Novel energy conservation strategies and behaviour of Pelotomaculum schinkii driving syntrophic propionate catabolism.</title>
        <authorList>
            <person name="Hidalgo-Ahumada C.A.P."/>
            <person name="Nobu M.K."/>
            <person name="Narihiro T."/>
            <person name="Tamaki H."/>
            <person name="Liu W.T."/>
            <person name="Kamagata Y."/>
            <person name="Stams A.J.M."/>
            <person name="Imachi H."/>
            <person name="Sousa D.Z."/>
        </authorList>
    </citation>
    <scope>NUCLEOTIDE SEQUENCE [LARGE SCALE GENOMIC DNA]</scope>
    <source>
        <strain evidence="8 9">HH</strain>
    </source>
</reference>
<feature type="domain" description="EamA" evidence="7">
    <location>
        <begin position="168"/>
        <end position="302"/>
    </location>
</feature>
<evidence type="ECO:0000313" key="9">
    <source>
        <dbReference type="Proteomes" id="UP000298324"/>
    </source>
</evidence>
<feature type="transmembrane region" description="Helical" evidence="6">
    <location>
        <begin position="111"/>
        <end position="130"/>
    </location>
</feature>
<protein>
    <submittedName>
        <fullName evidence="8">Putative inner membrane transporter yiJE</fullName>
    </submittedName>
</protein>
<comment type="caution">
    <text evidence="8">The sequence shown here is derived from an EMBL/GenBank/DDBJ whole genome shotgun (WGS) entry which is preliminary data.</text>
</comment>
<evidence type="ECO:0000256" key="4">
    <source>
        <dbReference type="ARBA" id="ARBA00022989"/>
    </source>
</evidence>
<dbReference type="PANTHER" id="PTHR32322:SF2">
    <property type="entry name" value="EAMA DOMAIN-CONTAINING PROTEIN"/>
    <property type="match status" value="1"/>
</dbReference>
<accession>A0A4Y7RFW1</accession>
<dbReference type="EMBL" id="QFGA01000001">
    <property type="protein sequence ID" value="TEB07686.1"/>
    <property type="molecule type" value="Genomic_DNA"/>
</dbReference>
<dbReference type="InterPro" id="IPR037185">
    <property type="entry name" value="EmrE-like"/>
</dbReference>
<evidence type="ECO:0000256" key="2">
    <source>
        <dbReference type="ARBA" id="ARBA00007362"/>
    </source>
</evidence>
<evidence type="ECO:0000259" key="7">
    <source>
        <dbReference type="Pfam" id="PF00892"/>
    </source>
</evidence>
<feature type="transmembrane region" description="Helical" evidence="6">
    <location>
        <begin position="166"/>
        <end position="185"/>
    </location>
</feature>
<evidence type="ECO:0000313" key="8">
    <source>
        <dbReference type="EMBL" id="TEB07686.1"/>
    </source>
</evidence>
<evidence type="ECO:0000256" key="5">
    <source>
        <dbReference type="ARBA" id="ARBA00023136"/>
    </source>
</evidence>
<comment type="subcellular location">
    <subcellularLocation>
        <location evidence="1">Membrane</location>
        <topology evidence="1">Multi-pass membrane protein</topology>
    </subcellularLocation>
</comment>
<dbReference type="PANTHER" id="PTHR32322">
    <property type="entry name" value="INNER MEMBRANE TRANSPORTER"/>
    <property type="match status" value="1"/>
</dbReference>
<dbReference type="AlphaFoldDB" id="A0A4Y7RFW1"/>
<feature type="transmembrane region" description="Helical" evidence="6">
    <location>
        <begin position="285"/>
        <end position="303"/>
    </location>
</feature>
<dbReference type="SUPFAM" id="SSF103481">
    <property type="entry name" value="Multidrug resistance efflux transporter EmrE"/>
    <property type="match status" value="2"/>
</dbReference>
<evidence type="ECO:0000256" key="3">
    <source>
        <dbReference type="ARBA" id="ARBA00022692"/>
    </source>
</evidence>
<dbReference type="Pfam" id="PF00892">
    <property type="entry name" value="EamA"/>
    <property type="match status" value="2"/>
</dbReference>
<dbReference type="Gene3D" id="1.10.3730.20">
    <property type="match status" value="1"/>
</dbReference>
<evidence type="ECO:0000256" key="6">
    <source>
        <dbReference type="SAM" id="Phobius"/>
    </source>
</evidence>
<feature type="transmembrane region" description="Helical" evidence="6">
    <location>
        <begin position="197"/>
        <end position="217"/>
    </location>
</feature>
<comment type="similarity">
    <text evidence="2">Belongs to the EamA transporter family.</text>
</comment>
<keyword evidence="3 6" id="KW-0812">Transmembrane</keyword>